<dbReference type="InterPro" id="IPR005467">
    <property type="entry name" value="His_kinase_dom"/>
</dbReference>
<dbReference type="EMBL" id="MTKR01000267">
    <property type="protein sequence ID" value="RWX49297.1"/>
    <property type="molecule type" value="Genomic_DNA"/>
</dbReference>
<dbReference type="PROSITE" id="PS50109">
    <property type="entry name" value="HIS_KIN"/>
    <property type="match status" value="1"/>
</dbReference>
<gene>
    <name evidence="8" type="ORF">VU00_12671</name>
</gene>
<dbReference type="CDD" id="cd17546">
    <property type="entry name" value="REC_hyHK_CKI1_RcsC-like"/>
    <property type="match status" value="1"/>
</dbReference>
<evidence type="ECO:0000256" key="4">
    <source>
        <dbReference type="ARBA" id="ARBA00023012"/>
    </source>
</evidence>
<comment type="catalytic activity">
    <reaction evidence="1">
        <text>ATP + protein L-histidine = ADP + protein N-phospho-L-histidine.</text>
        <dbReference type="EC" id="2.7.13.3"/>
    </reaction>
</comment>
<accession>A0A3S4TFF7</accession>
<feature type="modified residue" description="4-aspartylphosphate" evidence="5">
    <location>
        <position position="236"/>
    </location>
</feature>
<evidence type="ECO:0000256" key="3">
    <source>
        <dbReference type="ARBA" id="ARBA00022553"/>
    </source>
</evidence>
<dbReference type="InterPro" id="IPR011006">
    <property type="entry name" value="CheY-like_superfamily"/>
</dbReference>
<dbReference type="SMART" id="SM00448">
    <property type="entry name" value="REC"/>
    <property type="match status" value="1"/>
</dbReference>
<evidence type="ECO:0000256" key="5">
    <source>
        <dbReference type="PROSITE-ProRule" id="PRU00169"/>
    </source>
</evidence>
<dbReference type="PANTHER" id="PTHR45339">
    <property type="entry name" value="HYBRID SIGNAL TRANSDUCTION HISTIDINE KINASE J"/>
    <property type="match status" value="1"/>
</dbReference>
<dbReference type="PROSITE" id="PS50110">
    <property type="entry name" value="RESPONSE_REGULATORY"/>
    <property type="match status" value="1"/>
</dbReference>
<dbReference type="SMART" id="SM00387">
    <property type="entry name" value="HATPase_c"/>
    <property type="match status" value="1"/>
</dbReference>
<keyword evidence="4" id="KW-0902">Two-component regulatory system</keyword>
<evidence type="ECO:0000259" key="6">
    <source>
        <dbReference type="PROSITE" id="PS50109"/>
    </source>
</evidence>
<dbReference type="FunFam" id="3.30.565.10:FF:000010">
    <property type="entry name" value="Sensor histidine kinase RcsC"/>
    <property type="match status" value="1"/>
</dbReference>
<reference evidence="8 9" key="1">
    <citation type="submission" date="2017-01" db="EMBL/GenBank/DDBJ databases">
        <title>The cable genome- insights into the physiology and evolution of filamentous bacteria capable of sulfide oxidation via long distance electron transfer.</title>
        <authorList>
            <person name="Schreiber L."/>
            <person name="Bjerg J.T."/>
            <person name="Boggild A."/>
            <person name="Van De Vossenberg J."/>
            <person name="Meysman F."/>
            <person name="Nielsen L.P."/>
            <person name="Schramm A."/>
            <person name="Kjeldsen K.U."/>
        </authorList>
    </citation>
    <scope>NUCLEOTIDE SEQUENCE [LARGE SCALE GENOMIC DNA]</scope>
    <source>
        <strain evidence="8">A3</strain>
    </source>
</reference>
<feature type="domain" description="Histidine kinase" evidence="6">
    <location>
        <begin position="1"/>
        <end position="160"/>
    </location>
</feature>
<comment type="caution">
    <text evidence="8">The sequence shown here is derived from an EMBL/GenBank/DDBJ whole genome shotgun (WGS) entry which is preliminary data.</text>
</comment>
<evidence type="ECO:0000256" key="2">
    <source>
        <dbReference type="ARBA" id="ARBA00012438"/>
    </source>
</evidence>
<dbReference type="PRINTS" id="PR00344">
    <property type="entry name" value="BCTRLSENSOR"/>
</dbReference>
<dbReference type="InterPro" id="IPR001789">
    <property type="entry name" value="Sig_transdc_resp-reg_receiver"/>
</dbReference>
<dbReference type="Pfam" id="PF00072">
    <property type="entry name" value="Response_reg"/>
    <property type="match status" value="1"/>
</dbReference>
<evidence type="ECO:0000313" key="9">
    <source>
        <dbReference type="Proteomes" id="UP000287615"/>
    </source>
</evidence>
<name>A0A3S4TFF7_9BACT</name>
<dbReference type="Gene3D" id="3.30.565.10">
    <property type="entry name" value="Histidine kinase-like ATPase, C-terminal domain"/>
    <property type="match status" value="1"/>
</dbReference>
<dbReference type="EC" id="2.7.13.3" evidence="2"/>
<dbReference type="InterPro" id="IPR003594">
    <property type="entry name" value="HATPase_dom"/>
</dbReference>
<feature type="non-terminal residue" evidence="8">
    <location>
        <position position="1"/>
    </location>
</feature>
<proteinExistence type="predicted"/>
<evidence type="ECO:0000313" key="8">
    <source>
        <dbReference type="EMBL" id="RWX49297.1"/>
    </source>
</evidence>
<dbReference type="Pfam" id="PF02518">
    <property type="entry name" value="HATPase_c"/>
    <property type="match status" value="1"/>
</dbReference>
<feature type="domain" description="Response regulatory" evidence="7">
    <location>
        <begin position="185"/>
        <end position="305"/>
    </location>
</feature>
<dbReference type="Gene3D" id="3.40.50.2300">
    <property type="match status" value="1"/>
</dbReference>
<keyword evidence="3 5" id="KW-0597">Phosphoprotein</keyword>
<dbReference type="Proteomes" id="UP000287615">
    <property type="component" value="Unassembled WGS sequence"/>
</dbReference>
<keyword evidence="8" id="KW-0418">Kinase</keyword>
<dbReference type="InterPro" id="IPR004358">
    <property type="entry name" value="Sig_transdc_His_kin-like_C"/>
</dbReference>
<dbReference type="GO" id="GO:0000160">
    <property type="term" value="P:phosphorelay signal transduction system"/>
    <property type="evidence" value="ECO:0007669"/>
    <property type="project" value="UniProtKB-KW"/>
</dbReference>
<organism evidence="8 9">
    <name type="scientific">Candidatus Electrothrix marina</name>
    <dbReference type="NCBI Taxonomy" id="1859130"/>
    <lineage>
        <taxon>Bacteria</taxon>
        <taxon>Pseudomonadati</taxon>
        <taxon>Thermodesulfobacteriota</taxon>
        <taxon>Desulfobulbia</taxon>
        <taxon>Desulfobulbales</taxon>
        <taxon>Desulfobulbaceae</taxon>
        <taxon>Candidatus Electrothrix</taxon>
    </lineage>
</organism>
<dbReference type="SUPFAM" id="SSF52172">
    <property type="entry name" value="CheY-like"/>
    <property type="match status" value="1"/>
</dbReference>
<dbReference type="GO" id="GO:0004673">
    <property type="term" value="F:protein histidine kinase activity"/>
    <property type="evidence" value="ECO:0007669"/>
    <property type="project" value="UniProtKB-EC"/>
</dbReference>
<sequence length="373" mass="41426">KVELKEMIFMLPKIIEEVFATLGMKAREKKITLHLRYDEGLPNCFVGDDIRLKQVLMNLLDNAIKFTENGSVTLYVTPAEKKGFLHFMVKDTGIGIASGRLETIFSPFAQADASTTRKHGGTGLGTTISRQIVECMSGKIWAESEESKGSVFHFVVRLPKGECTTPCATGEIRADVEFRATRSLHILLVEDIPENVELAMLRLTAVGHRVDVAGNGREAVRMVTEKKKAYHLILMDVHMPEMDGLEASRKIRKSEDDTGGRIPIIALSASVLEEEQNHCLQAGMDGFVGKPIDFTELFFEISRIVPKDEGFPLDDLEITPGNRDSALPRLPGLDTESGIRLWRDTELYLGNLHSFAEKHGKDGEAYQAGIGKR</sequence>
<keyword evidence="8" id="KW-0808">Transferase</keyword>
<evidence type="ECO:0000256" key="1">
    <source>
        <dbReference type="ARBA" id="ARBA00000085"/>
    </source>
</evidence>
<dbReference type="CDD" id="cd16922">
    <property type="entry name" value="HATPase_EvgS-ArcB-TorS-like"/>
    <property type="match status" value="1"/>
</dbReference>
<dbReference type="AlphaFoldDB" id="A0A3S4TFF7"/>
<dbReference type="InterPro" id="IPR036890">
    <property type="entry name" value="HATPase_C_sf"/>
</dbReference>
<protein>
    <recommendedName>
        <fullName evidence="2">histidine kinase</fullName>
        <ecNumber evidence="2">2.7.13.3</ecNumber>
    </recommendedName>
</protein>
<dbReference type="SUPFAM" id="SSF55874">
    <property type="entry name" value="ATPase domain of HSP90 chaperone/DNA topoisomerase II/histidine kinase"/>
    <property type="match status" value="1"/>
</dbReference>
<evidence type="ECO:0000259" key="7">
    <source>
        <dbReference type="PROSITE" id="PS50110"/>
    </source>
</evidence>
<dbReference type="PANTHER" id="PTHR45339:SF1">
    <property type="entry name" value="HYBRID SIGNAL TRANSDUCTION HISTIDINE KINASE J"/>
    <property type="match status" value="1"/>
</dbReference>